<dbReference type="Pfam" id="PF13560">
    <property type="entry name" value="HTH_31"/>
    <property type="match status" value="1"/>
</dbReference>
<name>A0A554XA88_9BURK</name>
<reference evidence="2 3" key="1">
    <citation type="submission" date="2019-07" db="EMBL/GenBank/DDBJ databases">
        <title>Tepidimonas taiwanensis I1-1 draft genome.</title>
        <authorList>
            <person name="Da Costa M.S."/>
            <person name="Froufe H.J.C."/>
            <person name="Egas C."/>
            <person name="Albuquerque L."/>
        </authorList>
    </citation>
    <scope>NUCLEOTIDE SEQUENCE [LARGE SCALE GENOMIC DNA]</scope>
    <source>
        <strain evidence="2 3">I1-1</strain>
    </source>
</reference>
<dbReference type="CDD" id="cd00093">
    <property type="entry name" value="HTH_XRE"/>
    <property type="match status" value="1"/>
</dbReference>
<dbReference type="GO" id="GO:0003677">
    <property type="term" value="F:DNA binding"/>
    <property type="evidence" value="ECO:0007669"/>
    <property type="project" value="InterPro"/>
</dbReference>
<dbReference type="STRING" id="307486.GCA_000807215_01607"/>
<dbReference type="RefSeq" id="WP_043701158.1">
    <property type="nucleotide sequence ID" value="NZ_CP083911.1"/>
</dbReference>
<gene>
    <name evidence="2" type="ORF">Ttaiw_01051</name>
</gene>
<keyword evidence="3" id="KW-1185">Reference proteome</keyword>
<dbReference type="PROSITE" id="PS50943">
    <property type="entry name" value="HTH_CROC1"/>
    <property type="match status" value="1"/>
</dbReference>
<feature type="domain" description="HTH cro/C1-type" evidence="1">
    <location>
        <begin position="17"/>
        <end position="71"/>
    </location>
</feature>
<dbReference type="Gene3D" id="1.10.260.40">
    <property type="entry name" value="lambda repressor-like DNA-binding domains"/>
    <property type="match status" value="1"/>
</dbReference>
<proteinExistence type="predicted"/>
<organism evidence="2 3">
    <name type="scientific">Tepidimonas taiwanensis</name>
    <dbReference type="NCBI Taxonomy" id="307486"/>
    <lineage>
        <taxon>Bacteria</taxon>
        <taxon>Pseudomonadati</taxon>
        <taxon>Pseudomonadota</taxon>
        <taxon>Betaproteobacteria</taxon>
        <taxon>Burkholderiales</taxon>
        <taxon>Tepidimonas</taxon>
    </lineage>
</organism>
<dbReference type="SMART" id="SM00530">
    <property type="entry name" value="HTH_XRE"/>
    <property type="match status" value="1"/>
</dbReference>
<evidence type="ECO:0000313" key="2">
    <source>
        <dbReference type="EMBL" id="TSE32719.1"/>
    </source>
</evidence>
<accession>A0A554XA88</accession>
<dbReference type="AlphaFoldDB" id="A0A554XA88"/>
<dbReference type="SUPFAM" id="SSF47413">
    <property type="entry name" value="lambda repressor-like DNA-binding domains"/>
    <property type="match status" value="1"/>
</dbReference>
<evidence type="ECO:0000259" key="1">
    <source>
        <dbReference type="PROSITE" id="PS50943"/>
    </source>
</evidence>
<dbReference type="InterPro" id="IPR010982">
    <property type="entry name" value="Lambda_DNA-bd_dom_sf"/>
</dbReference>
<sequence>MAASLYDPRYDALRQALVQARRARGVTQGFVASRLGVGQPFVSKMERGEAFIDVLVFVDWCHCLAIDPAAVLRSVPLPNEPGPG</sequence>
<dbReference type="EMBL" id="VJOM01000008">
    <property type="protein sequence ID" value="TSE32719.1"/>
    <property type="molecule type" value="Genomic_DNA"/>
</dbReference>
<evidence type="ECO:0000313" key="3">
    <source>
        <dbReference type="Proteomes" id="UP000317763"/>
    </source>
</evidence>
<dbReference type="OrthoDB" id="9803379at2"/>
<protein>
    <submittedName>
        <fullName evidence="2">Transcriptional regulator, y4mF family</fullName>
    </submittedName>
</protein>
<dbReference type="InterPro" id="IPR001387">
    <property type="entry name" value="Cro/C1-type_HTH"/>
</dbReference>
<comment type="caution">
    <text evidence="2">The sequence shown here is derived from an EMBL/GenBank/DDBJ whole genome shotgun (WGS) entry which is preliminary data.</text>
</comment>
<dbReference type="Proteomes" id="UP000317763">
    <property type="component" value="Unassembled WGS sequence"/>
</dbReference>